<gene>
    <name evidence="2" type="ORF">HH304_09510</name>
</gene>
<feature type="transmembrane region" description="Helical" evidence="1">
    <location>
        <begin position="204"/>
        <end position="224"/>
    </location>
</feature>
<evidence type="ECO:0000256" key="1">
    <source>
        <dbReference type="SAM" id="Phobius"/>
    </source>
</evidence>
<keyword evidence="1" id="KW-0472">Membrane</keyword>
<evidence type="ECO:0000313" key="3">
    <source>
        <dbReference type="Proteomes" id="UP000559010"/>
    </source>
</evidence>
<feature type="transmembrane region" description="Helical" evidence="1">
    <location>
        <begin position="319"/>
        <end position="341"/>
    </location>
</feature>
<feature type="transmembrane region" description="Helical" evidence="1">
    <location>
        <begin position="139"/>
        <end position="158"/>
    </location>
</feature>
<dbReference type="Proteomes" id="UP000559010">
    <property type="component" value="Unassembled WGS sequence"/>
</dbReference>
<accession>A0A848IZC6</accession>
<proteinExistence type="predicted"/>
<feature type="transmembrane region" description="Helical" evidence="1">
    <location>
        <begin position="106"/>
        <end position="127"/>
    </location>
</feature>
<keyword evidence="1" id="KW-1133">Transmembrane helix</keyword>
<feature type="transmembrane region" description="Helical" evidence="1">
    <location>
        <begin position="348"/>
        <end position="371"/>
    </location>
</feature>
<dbReference type="AlphaFoldDB" id="A0A848IZC6"/>
<protein>
    <recommendedName>
        <fullName evidence="4">O-antigen/teichoic acid export membrane protein</fullName>
    </recommendedName>
</protein>
<feature type="transmembrane region" description="Helical" evidence="1">
    <location>
        <begin position="283"/>
        <end position="304"/>
    </location>
</feature>
<name>A0A848IZC6_9BACT</name>
<organism evidence="2 3">
    <name type="scientific">Marinigracilibium pacificum</name>
    <dbReference type="NCBI Taxonomy" id="2729599"/>
    <lineage>
        <taxon>Bacteria</taxon>
        <taxon>Pseudomonadati</taxon>
        <taxon>Bacteroidota</taxon>
        <taxon>Cytophagia</taxon>
        <taxon>Cytophagales</taxon>
        <taxon>Flammeovirgaceae</taxon>
        <taxon>Marinigracilibium</taxon>
    </lineage>
</organism>
<feature type="transmembrane region" description="Helical" evidence="1">
    <location>
        <begin position="74"/>
        <end position="94"/>
    </location>
</feature>
<sequence length="406" mass="46822">MKNIYPFLTQGLKAVFQAGINKIFSVYGGSEGLLTYSHLSNFFQLCLAPVNTFYNQSLLHYYGQNDQNINKYNGFVLSVATLTSYVIALIAILLRSVLFSSFNGSLILIIIPLSILVFPLYTLLTVLETKLIFDKNFKLQFYGYLFNTIVTGLIVLGLATYNWFYGLVLFFGVRVVVLLIVFFRGKSIISLSFKKHFTVFFKSVRPYIGISLLVVLLSQSILLIERNIVVKYTSLLDSGAWQAAYTGGFYIQLIALTLYNSFYIPEISRKNDDGLRRYIFESFYKMLILLIILGLVFSTFSYYLHKLLFSSEIEFRSEVYTIFITGFVFRALSQIFTLYFLRMKIWKSYLFVLFFVSGTYIFGLLYLISVSFSVKDIALLFLAACVFQFILAIGLYFYRIVFQRNV</sequence>
<dbReference type="EMBL" id="JABBNU010000005">
    <property type="protein sequence ID" value="NMM48635.1"/>
    <property type="molecule type" value="Genomic_DNA"/>
</dbReference>
<feature type="transmembrane region" description="Helical" evidence="1">
    <location>
        <begin position="244"/>
        <end position="262"/>
    </location>
</feature>
<comment type="caution">
    <text evidence="2">The sequence shown here is derived from an EMBL/GenBank/DDBJ whole genome shotgun (WGS) entry which is preliminary data.</text>
</comment>
<keyword evidence="3" id="KW-1185">Reference proteome</keyword>
<reference evidence="2 3" key="1">
    <citation type="submission" date="2020-04" db="EMBL/GenBank/DDBJ databases">
        <title>Flammeovirgaceae bacterium KN852 isolated from deep sea.</title>
        <authorList>
            <person name="Zhang D.-C."/>
        </authorList>
    </citation>
    <scope>NUCLEOTIDE SEQUENCE [LARGE SCALE GENOMIC DNA]</scope>
    <source>
        <strain evidence="2 3">KN852</strain>
    </source>
</reference>
<evidence type="ECO:0000313" key="2">
    <source>
        <dbReference type="EMBL" id="NMM48635.1"/>
    </source>
</evidence>
<feature type="transmembrane region" description="Helical" evidence="1">
    <location>
        <begin position="377"/>
        <end position="398"/>
    </location>
</feature>
<keyword evidence="1" id="KW-0812">Transmembrane</keyword>
<evidence type="ECO:0008006" key="4">
    <source>
        <dbReference type="Google" id="ProtNLM"/>
    </source>
</evidence>
<feature type="transmembrane region" description="Helical" evidence="1">
    <location>
        <begin position="164"/>
        <end position="183"/>
    </location>
</feature>
<dbReference type="RefSeq" id="WP_169680760.1">
    <property type="nucleotide sequence ID" value="NZ_JABBNU010000005.1"/>
</dbReference>